<sequence>MNVTPSGYVCTRPDILASLREEAARTPAHRQFTKTAITAFEEDGPDAEPLLNGCPETIARLIFDEVAEAYDPGAASAVPGRPFPHTAPATRSQSHPQHRPPCPRLEPAA</sequence>
<proteinExistence type="predicted"/>
<dbReference type="Proteomes" id="UP001490330">
    <property type="component" value="Unassembled WGS sequence"/>
</dbReference>
<feature type="region of interest" description="Disordered" evidence="1">
    <location>
        <begin position="73"/>
        <end position="109"/>
    </location>
</feature>
<feature type="compositionally biased region" description="Pro residues" evidence="1">
    <location>
        <begin position="99"/>
        <end position="109"/>
    </location>
</feature>
<gene>
    <name evidence="2" type="ORF">ABT322_08135</name>
</gene>
<comment type="caution">
    <text evidence="2">The sequence shown here is derived from an EMBL/GenBank/DDBJ whole genome shotgun (WGS) entry which is preliminary data.</text>
</comment>
<keyword evidence="3" id="KW-1185">Reference proteome</keyword>
<organism evidence="2 3">
    <name type="scientific">Streptomyces flaveolus</name>
    <dbReference type="NCBI Taxonomy" id="67297"/>
    <lineage>
        <taxon>Bacteria</taxon>
        <taxon>Bacillati</taxon>
        <taxon>Actinomycetota</taxon>
        <taxon>Actinomycetes</taxon>
        <taxon>Kitasatosporales</taxon>
        <taxon>Streptomycetaceae</taxon>
        <taxon>Streptomyces</taxon>
    </lineage>
</organism>
<dbReference type="RefSeq" id="WP_350726334.1">
    <property type="nucleotide sequence ID" value="NZ_JBEPCO010000092.1"/>
</dbReference>
<evidence type="ECO:0000313" key="3">
    <source>
        <dbReference type="Proteomes" id="UP001490330"/>
    </source>
</evidence>
<dbReference type="EMBL" id="JBEPCV010000005">
    <property type="protein sequence ID" value="MER6903744.1"/>
    <property type="molecule type" value="Genomic_DNA"/>
</dbReference>
<evidence type="ECO:0000313" key="2">
    <source>
        <dbReference type="EMBL" id="MER6903744.1"/>
    </source>
</evidence>
<name>A0ABV1VB75_9ACTN</name>
<protein>
    <submittedName>
        <fullName evidence="2">Uncharacterized protein</fullName>
    </submittedName>
</protein>
<accession>A0ABV1VB75</accession>
<evidence type="ECO:0000256" key="1">
    <source>
        <dbReference type="SAM" id="MobiDB-lite"/>
    </source>
</evidence>
<reference evidence="2 3" key="1">
    <citation type="submission" date="2024-06" db="EMBL/GenBank/DDBJ databases">
        <title>The Natural Products Discovery Center: Release of the First 8490 Sequenced Strains for Exploring Actinobacteria Biosynthetic Diversity.</title>
        <authorList>
            <person name="Kalkreuter E."/>
            <person name="Kautsar S.A."/>
            <person name="Yang D."/>
            <person name="Bader C.D."/>
            <person name="Teijaro C.N."/>
            <person name="Fluegel L."/>
            <person name="Davis C.M."/>
            <person name="Simpson J.R."/>
            <person name="Lauterbach L."/>
            <person name="Steele A.D."/>
            <person name="Gui C."/>
            <person name="Meng S."/>
            <person name="Li G."/>
            <person name="Viehrig K."/>
            <person name="Ye F."/>
            <person name="Su P."/>
            <person name="Kiefer A.F."/>
            <person name="Nichols A."/>
            <person name="Cepeda A.J."/>
            <person name="Yan W."/>
            <person name="Fan B."/>
            <person name="Jiang Y."/>
            <person name="Adhikari A."/>
            <person name="Zheng C.-J."/>
            <person name="Schuster L."/>
            <person name="Cowan T.M."/>
            <person name="Smanski M.J."/>
            <person name="Chevrette M.G."/>
            <person name="De Carvalho L.P.S."/>
            <person name="Shen B."/>
        </authorList>
    </citation>
    <scope>NUCLEOTIDE SEQUENCE [LARGE SCALE GENOMIC DNA]</scope>
    <source>
        <strain evidence="2 3">NPDC000632</strain>
    </source>
</reference>